<keyword evidence="1" id="KW-1133">Transmembrane helix</keyword>
<dbReference type="Proteomes" id="UP000001558">
    <property type="component" value="Chromosome"/>
</dbReference>
<keyword evidence="3" id="KW-1185">Reference proteome</keyword>
<dbReference type="Gene3D" id="3.30.700.10">
    <property type="entry name" value="Glycoprotein, Type 4 Pilin"/>
    <property type="match status" value="1"/>
</dbReference>
<dbReference type="InterPro" id="IPR045584">
    <property type="entry name" value="Pilin-like"/>
</dbReference>
<sequence precursor="true">MRVTMRHKGASGFTLIEMVVVIIILAILSVAAASRWISLTREARIAQLKQLEASVQAANQLVYARSAILGLEKQPKASFFLNPGDSQKIQVRYGNPVWGGDAVTQLLTVTMSEWFYGGRWTVEDIELRIGDRSLYKTPGDLMADGALACYLRVDTTADSVTTKIMDNDC</sequence>
<feature type="transmembrane region" description="Helical" evidence="1">
    <location>
        <begin position="12"/>
        <end position="37"/>
    </location>
</feature>
<gene>
    <name evidence="2" type="ordered locus">Shew_0067</name>
</gene>
<protein>
    <recommendedName>
        <fullName evidence="4">Methylation site containing protein</fullName>
    </recommendedName>
</protein>
<dbReference type="SUPFAM" id="SSF54523">
    <property type="entry name" value="Pili subunits"/>
    <property type="match status" value="1"/>
</dbReference>
<organism evidence="2 3">
    <name type="scientific">Shewanella loihica (strain ATCC BAA-1088 / PV-4)</name>
    <dbReference type="NCBI Taxonomy" id="323850"/>
    <lineage>
        <taxon>Bacteria</taxon>
        <taxon>Pseudomonadati</taxon>
        <taxon>Pseudomonadota</taxon>
        <taxon>Gammaproteobacteria</taxon>
        <taxon>Alteromonadales</taxon>
        <taxon>Shewanellaceae</taxon>
        <taxon>Shewanella</taxon>
    </lineage>
</organism>
<dbReference type="KEGG" id="slo:Shew_0067"/>
<dbReference type="NCBIfam" id="TIGR02532">
    <property type="entry name" value="IV_pilin_GFxxxE"/>
    <property type="match status" value="1"/>
</dbReference>
<dbReference type="AlphaFoldDB" id="A3Q8Z2"/>
<evidence type="ECO:0000256" key="1">
    <source>
        <dbReference type="SAM" id="Phobius"/>
    </source>
</evidence>
<reference evidence="2 3" key="1">
    <citation type="submission" date="2007-03" db="EMBL/GenBank/DDBJ databases">
        <title>Complete sequence of Shewanella loihica PV-4.</title>
        <authorList>
            <consortium name="US DOE Joint Genome Institute"/>
            <person name="Copeland A."/>
            <person name="Lucas S."/>
            <person name="Lapidus A."/>
            <person name="Barry K."/>
            <person name="Detter J.C."/>
            <person name="Glavina del Rio T."/>
            <person name="Hammon N."/>
            <person name="Israni S."/>
            <person name="Dalin E."/>
            <person name="Tice H."/>
            <person name="Pitluck S."/>
            <person name="Chain P."/>
            <person name="Malfatti S."/>
            <person name="Shin M."/>
            <person name="Vergez L."/>
            <person name="Schmutz J."/>
            <person name="Larimer F."/>
            <person name="Land M."/>
            <person name="Hauser L."/>
            <person name="Kyrpides N."/>
            <person name="Mikhailova N."/>
            <person name="Romine M.F."/>
            <person name="Serres G."/>
            <person name="Fredrickson J."/>
            <person name="Tiedje J."/>
            <person name="Richardson P."/>
        </authorList>
    </citation>
    <scope>NUCLEOTIDE SEQUENCE [LARGE SCALE GENOMIC DNA]</scope>
    <source>
        <strain evidence="3">ATCC BAA-1088 / PV-4</strain>
    </source>
</reference>
<name>A3Q8Z2_SHELP</name>
<keyword evidence="1" id="KW-0812">Transmembrane</keyword>
<dbReference type="HOGENOM" id="CLU_098637_3_1_6"/>
<evidence type="ECO:0000313" key="3">
    <source>
        <dbReference type="Proteomes" id="UP000001558"/>
    </source>
</evidence>
<evidence type="ECO:0000313" key="2">
    <source>
        <dbReference type="EMBL" id="ABO21940.1"/>
    </source>
</evidence>
<dbReference type="InterPro" id="IPR012902">
    <property type="entry name" value="N_methyl_site"/>
</dbReference>
<accession>A3Q8Z2</accession>
<dbReference type="EMBL" id="CP000606">
    <property type="protein sequence ID" value="ABO21940.1"/>
    <property type="molecule type" value="Genomic_DNA"/>
</dbReference>
<dbReference type="eggNOG" id="COG2165">
    <property type="taxonomic scope" value="Bacteria"/>
</dbReference>
<dbReference type="PROSITE" id="PS00409">
    <property type="entry name" value="PROKAR_NTER_METHYL"/>
    <property type="match status" value="1"/>
</dbReference>
<evidence type="ECO:0008006" key="4">
    <source>
        <dbReference type="Google" id="ProtNLM"/>
    </source>
</evidence>
<proteinExistence type="predicted"/>
<dbReference type="OrthoDB" id="5902365at2"/>
<dbReference type="STRING" id="323850.Shew_0067"/>
<keyword evidence="1" id="KW-0472">Membrane</keyword>
<dbReference type="Pfam" id="PF07963">
    <property type="entry name" value="N_methyl"/>
    <property type="match status" value="1"/>
</dbReference>